<protein>
    <recommendedName>
        <fullName evidence="1">Tape measure protein N-terminal domain-containing protein</fullName>
    </recommendedName>
</protein>
<dbReference type="Proteomes" id="UP000004454">
    <property type="component" value="Unassembled WGS sequence"/>
</dbReference>
<accession>A0A8E0FLB7</accession>
<dbReference type="AlphaFoldDB" id="A0A8E0FLB7"/>
<dbReference type="EMBL" id="AEZJ02000027">
    <property type="protein sequence ID" value="EIG92311.1"/>
    <property type="molecule type" value="Genomic_DNA"/>
</dbReference>
<proteinExistence type="predicted"/>
<organism evidence="2 3">
    <name type="scientific">Escherichia coli 97.0246</name>
    <dbReference type="NCBI Taxonomy" id="869670"/>
    <lineage>
        <taxon>Bacteria</taxon>
        <taxon>Pseudomonadati</taxon>
        <taxon>Pseudomonadota</taxon>
        <taxon>Gammaproteobacteria</taxon>
        <taxon>Enterobacterales</taxon>
        <taxon>Enterobacteriaceae</taxon>
        <taxon>Escherichia</taxon>
    </lineage>
</organism>
<dbReference type="Pfam" id="PF20155">
    <property type="entry name" value="TMP_3"/>
    <property type="match status" value="1"/>
</dbReference>
<evidence type="ECO:0000313" key="2">
    <source>
        <dbReference type="EMBL" id="EIG92311.1"/>
    </source>
</evidence>
<gene>
    <name evidence="2" type="ORF">EC970246_3403</name>
</gene>
<name>A0A8E0FLB7_ECOLX</name>
<evidence type="ECO:0000313" key="3">
    <source>
        <dbReference type="Proteomes" id="UP000004454"/>
    </source>
</evidence>
<reference evidence="2 3" key="1">
    <citation type="submission" date="2011-12" db="EMBL/GenBank/DDBJ databases">
        <authorList>
            <person name="Brinkac L."/>
            <person name="Radune D."/>
            <person name="Sanka R."/>
            <person name="Selengut J."/>
            <person name="DebRoy C."/>
            <person name="Feng P."/>
            <person name="Fratamico P.M."/>
            <person name="Kapur V."/>
            <person name="Kariyawasam S."/>
            <person name="Losada L."/>
            <person name="Nierman W.C."/>
            <person name="Nelson K."/>
        </authorList>
    </citation>
    <scope>NUCLEOTIDE SEQUENCE [LARGE SCALE GENOMIC DNA]</scope>
    <source>
        <strain evidence="2 3">97.0246</strain>
    </source>
</reference>
<dbReference type="InterPro" id="IPR013491">
    <property type="entry name" value="Tape_meas_N"/>
</dbReference>
<sequence>MGVARKDLKAMADDGKLTADKVVPALISQLGVLRDEYAAMPETVSDGITKVENAFMAWVGGANEASGATKTLSGVLNGVAGNIDNVATAAGALVAVGVARYFGNMAAGVGKATTELIAAKSGTVRAGGGRQSCAAD</sequence>
<evidence type="ECO:0000259" key="1">
    <source>
        <dbReference type="Pfam" id="PF20155"/>
    </source>
</evidence>
<feature type="domain" description="Tape measure protein N-terminal" evidence="1">
    <location>
        <begin position="1"/>
        <end position="63"/>
    </location>
</feature>
<comment type="caution">
    <text evidence="2">The sequence shown here is derived from an EMBL/GenBank/DDBJ whole genome shotgun (WGS) entry which is preliminary data.</text>
</comment>